<organism evidence="1 2">
    <name type="scientific">Anabaena sphaerica FACHB-251</name>
    <dbReference type="NCBI Taxonomy" id="2692883"/>
    <lineage>
        <taxon>Bacteria</taxon>
        <taxon>Bacillati</taxon>
        <taxon>Cyanobacteriota</taxon>
        <taxon>Cyanophyceae</taxon>
        <taxon>Nostocales</taxon>
        <taxon>Nostocaceae</taxon>
        <taxon>Anabaena</taxon>
    </lineage>
</organism>
<comment type="caution">
    <text evidence="1">The sequence shown here is derived from an EMBL/GenBank/DDBJ whole genome shotgun (WGS) entry which is preliminary data.</text>
</comment>
<dbReference type="AlphaFoldDB" id="A0A927A278"/>
<name>A0A927A278_9NOST</name>
<dbReference type="RefSeq" id="WP_190562185.1">
    <property type="nucleotide sequence ID" value="NZ_JACJQU010000010.1"/>
</dbReference>
<sequence length="49" mass="5292">MSEPITLTTFFAISKAGGDIFIKISKALGLIESIESKLDCLIRGNASYQ</sequence>
<dbReference type="Proteomes" id="UP000662185">
    <property type="component" value="Unassembled WGS sequence"/>
</dbReference>
<evidence type="ECO:0000313" key="1">
    <source>
        <dbReference type="EMBL" id="MBD2295118.1"/>
    </source>
</evidence>
<proteinExistence type="predicted"/>
<accession>A0A927A278</accession>
<evidence type="ECO:0000313" key="2">
    <source>
        <dbReference type="Proteomes" id="UP000662185"/>
    </source>
</evidence>
<reference evidence="2" key="1">
    <citation type="journal article" date="2020" name="ISME J.">
        <title>Comparative genomics reveals insights into cyanobacterial evolution and habitat adaptation.</title>
        <authorList>
            <person name="Chen M.Y."/>
            <person name="Teng W.K."/>
            <person name="Zhao L."/>
            <person name="Hu C.X."/>
            <person name="Zhou Y.K."/>
            <person name="Han B.P."/>
            <person name="Song L.R."/>
            <person name="Shu W.S."/>
        </authorList>
    </citation>
    <scope>NUCLEOTIDE SEQUENCE [LARGE SCALE GENOMIC DNA]</scope>
    <source>
        <strain evidence="2">FACHB-251</strain>
    </source>
</reference>
<gene>
    <name evidence="1" type="ORF">H6G06_16930</name>
</gene>
<protein>
    <submittedName>
        <fullName evidence="1">Uncharacterized protein</fullName>
    </submittedName>
</protein>
<dbReference type="EMBL" id="JACJQU010000010">
    <property type="protein sequence ID" value="MBD2295118.1"/>
    <property type="molecule type" value="Genomic_DNA"/>
</dbReference>
<keyword evidence="2" id="KW-1185">Reference proteome</keyword>